<proteinExistence type="predicted"/>
<dbReference type="AlphaFoldDB" id="A0A1R3XJ17"/>
<evidence type="ECO:0000313" key="1">
    <source>
        <dbReference type="EMBL" id="SIT91381.1"/>
    </source>
</evidence>
<dbReference type="OrthoDB" id="1144299at2"/>
<gene>
    <name evidence="1" type="ORF">SAMN05444128_2575</name>
</gene>
<accession>A0A1R3XJ17</accession>
<protein>
    <submittedName>
        <fullName evidence="1">Uncharacterized protein</fullName>
    </submittedName>
</protein>
<evidence type="ECO:0000313" key="2">
    <source>
        <dbReference type="Proteomes" id="UP000187181"/>
    </source>
</evidence>
<reference evidence="2" key="1">
    <citation type="submission" date="2017-01" db="EMBL/GenBank/DDBJ databases">
        <authorList>
            <person name="Varghese N."/>
            <person name="Submissions S."/>
        </authorList>
    </citation>
    <scope>NUCLEOTIDE SEQUENCE [LARGE SCALE GENOMIC DNA]</scope>
    <source>
        <strain evidence="2">LP100</strain>
    </source>
</reference>
<keyword evidence="2" id="KW-1185">Reference proteome</keyword>
<sequence>MKNFSISYSDTWRPFPMAYWVHIEKGDTPWFAAEDFEPPAPKKDASGRYRIYYVEVDGFTFVFSSFEQLEHCIDILSRKLLPTTIALSERRPGSMGPNSHWLSRLPAHVKPWAYRQKAVKYLSKIRDKIKNER</sequence>
<dbReference type="EMBL" id="FTPP01000002">
    <property type="protein sequence ID" value="SIT91381.1"/>
    <property type="molecule type" value="Genomic_DNA"/>
</dbReference>
<organism evidence="1 2">
    <name type="scientific">Pontibacter indicus</name>
    <dbReference type="NCBI Taxonomy" id="1317125"/>
    <lineage>
        <taxon>Bacteria</taxon>
        <taxon>Pseudomonadati</taxon>
        <taxon>Bacteroidota</taxon>
        <taxon>Cytophagia</taxon>
        <taxon>Cytophagales</taxon>
        <taxon>Hymenobacteraceae</taxon>
        <taxon>Pontibacter</taxon>
    </lineage>
</organism>
<dbReference type="RefSeq" id="WP_139337799.1">
    <property type="nucleotide sequence ID" value="NZ_FTPP01000002.1"/>
</dbReference>
<name>A0A1R3XJ17_9BACT</name>
<dbReference type="Proteomes" id="UP000187181">
    <property type="component" value="Unassembled WGS sequence"/>
</dbReference>